<evidence type="ECO:0000256" key="1">
    <source>
        <dbReference type="SAM" id="MobiDB-lite"/>
    </source>
</evidence>
<reference evidence="2" key="1">
    <citation type="journal article" date="2020" name="Fungal Divers.">
        <title>Resolving the Mortierellaceae phylogeny through synthesis of multi-gene phylogenetics and phylogenomics.</title>
        <authorList>
            <person name="Vandepol N."/>
            <person name="Liber J."/>
            <person name="Desiro A."/>
            <person name="Na H."/>
            <person name="Kennedy M."/>
            <person name="Barry K."/>
            <person name="Grigoriev I.V."/>
            <person name="Miller A.N."/>
            <person name="O'Donnell K."/>
            <person name="Stajich J.E."/>
            <person name="Bonito G."/>
        </authorList>
    </citation>
    <scope>NUCLEOTIDE SEQUENCE</scope>
    <source>
        <strain evidence="2">MES-2147</strain>
    </source>
</reference>
<proteinExistence type="predicted"/>
<dbReference type="Proteomes" id="UP000749646">
    <property type="component" value="Unassembled WGS sequence"/>
</dbReference>
<dbReference type="EMBL" id="JAAAHW010008728">
    <property type="protein sequence ID" value="KAF9943910.1"/>
    <property type="molecule type" value="Genomic_DNA"/>
</dbReference>
<gene>
    <name evidence="2" type="ORF">BGZ65_013029</name>
</gene>
<dbReference type="AlphaFoldDB" id="A0A9P6LTX5"/>
<dbReference type="OrthoDB" id="2438613at2759"/>
<protein>
    <submittedName>
        <fullName evidence="2">Uncharacterized protein</fullName>
    </submittedName>
</protein>
<comment type="caution">
    <text evidence="2">The sequence shown here is derived from an EMBL/GenBank/DDBJ whole genome shotgun (WGS) entry which is preliminary data.</text>
</comment>
<keyword evidence="3" id="KW-1185">Reference proteome</keyword>
<evidence type="ECO:0000313" key="3">
    <source>
        <dbReference type="Proteomes" id="UP000749646"/>
    </source>
</evidence>
<organism evidence="2 3">
    <name type="scientific">Modicella reniformis</name>
    <dbReference type="NCBI Taxonomy" id="1440133"/>
    <lineage>
        <taxon>Eukaryota</taxon>
        <taxon>Fungi</taxon>
        <taxon>Fungi incertae sedis</taxon>
        <taxon>Mucoromycota</taxon>
        <taxon>Mortierellomycotina</taxon>
        <taxon>Mortierellomycetes</taxon>
        <taxon>Mortierellales</taxon>
        <taxon>Mortierellaceae</taxon>
        <taxon>Modicella</taxon>
    </lineage>
</organism>
<name>A0A9P6LTX5_9FUNG</name>
<evidence type="ECO:0000313" key="2">
    <source>
        <dbReference type="EMBL" id="KAF9943910.1"/>
    </source>
</evidence>
<accession>A0A9P6LTX5</accession>
<sequence>MEDNEEISPTPNAVPVPPLINLQPNIRNCLASQTTRICQRAIAVYLERLSVTGVDENDRKVLDKLCPRISDKDVPDEDDDDDTTAELADRNGKKESNAFLIALLNCIYNRRPSTGSGSLIIAHFMCDP</sequence>
<feature type="compositionally biased region" description="Acidic residues" evidence="1">
    <location>
        <begin position="74"/>
        <end position="84"/>
    </location>
</feature>
<feature type="non-terminal residue" evidence="2">
    <location>
        <position position="128"/>
    </location>
</feature>
<feature type="region of interest" description="Disordered" evidence="1">
    <location>
        <begin position="66"/>
        <end position="90"/>
    </location>
</feature>